<keyword evidence="3" id="KW-0255">Endonuclease</keyword>
<keyword evidence="2" id="KW-0540">Nuclease</keyword>
<dbReference type="RefSeq" id="WP_096056681.1">
    <property type="nucleotide sequence ID" value="NZ_CP023344.1"/>
</dbReference>
<feature type="domain" description="Endoribonuclease YicC-like N-terminal" evidence="6">
    <location>
        <begin position="1"/>
        <end position="153"/>
    </location>
</feature>
<dbReference type="GO" id="GO:0016787">
    <property type="term" value="F:hydrolase activity"/>
    <property type="evidence" value="ECO:0007669"/>
    <property type="project" value="UniProtKB-KW"/>
</dbReference>
<dbReference type="Proteomes" id="UP000217265">
    <property type="component" value="Chromosome"/>
</dbReference>
<dbReference type="NCBIfam" id="TIGR00255">
    <property type="entry name" value="YicC/YloC family endoribonuclease"/>
    <property type="match status" value="1"/>
</dbReference>
<dbReference type="KEGG" id="vbh:CMV30_14380"/>
<evidence type="ECO:0000313" key="8">
    <source>
        <dbReference type="EMBL" id="ATC65050.1"/>
    </source>
</evidence>
<dbReference type="InterPro" id="IPR005229">
    <property type="entry name" value="YicC/YloC-like"/>
</dbReference>
<dbReference type="InterPro" id="IPR013551">
    <property type="entry name" value="YicC-like_C"/>
</dbReference>
<comment type="cofactor">
    <cofactor evidence="1">
        <name>a divalent metal cation</name>
        <dbReference type="ChEBI" id="CHEBI:60240"/>
    </cofactor>
</comment>
<comment type="similarity">
    <text evidence="5">Belongs to the YicC/YloC family.</text>
</comment>
<dbReference type="Pfam" id="PF08340">
    <property type="entry name" value="YicC-like_C"/>
    <property type="match status" value="1"/>
</dbReference>
<dbReference type="PANTHER" id="PTHR30636">
    <property type="entry name" value="UPF0701 PROTEIN YICC"/>
    <property type="match status" value="1"/>
</dbReference>
<evidence type="ECO:0000259" key="7">
    <source>
        <dbReference type="Pfam" id="PF08340"/>
    </source>
</evidence>
<dbReference type="GO" id="GO:0004521">
    <property type="term" value="F:RNA endonuclease activity"/>
    <property type="evidence" value="ECO:0007669"/>
    <property type="project" value="InterPro"/>
</dbReference>
<accession>A0A290QCW9</accession>
<evidence type="ECO:0000256" key="4">
    <source>
        <dbReference type="ARBA" id="ARBA00022801"/>
    </source>
</evidence>
<dbReference type="AlphaFoldDB" id="A0A290QCW9"/>
<dbReference type="Pfam" id="PF03755">
    <property type="entry name" value="YicC-like_N"/>
    <property type="match status" value="1"/>
</dbReference>
<evidence type="ECO:0000256" key="5">
    <source>
        <dbReference type="ARBA" id="ARBA00035648"/>
    </source>
</evidence>
<reference evidence="8 9" key="1">
    <citation type="submission" date="2017-09" db="EMBL/GenBank/DDBJ databases">
        <title>Complete genome sequence of Verrucomicrobial strain HZ-65, isolated from freshwater.</title>
        <authorList>
            <person name="Choi A."/>
        </authorList>
    </citation>
    <scope>NUCLEOTIDE SEQUENCE [LARGE SCALE GENOMIC DNA]</scope>
    <source>
        <strain evidence="8 9">HZ-65</strain>
    </source>
</reference>
<name>A0A290QCW9_9BACT</name>
<keyword evidence="9" id="KW-1185">Reference proteome</keyword>
<evidence type="ECO:0000313" key="9">
    <source>
        <dbReference type="Proteomes" id="UP000217265"/>
    </source>
</evidence>
<dbReference type="OrthoDB" id="9771229at2"/>
<evidence type="ECO:0000256" key="2">
    <source>
        <dbReference type="ARBA" id="ARBA00022722"/>
    </source>
</evidence>
<protein>
    <submittedName>
        <fullName evidence="8">YicC family protein</fullName>
    </submittedName>
</protein>
<feature type="domain" description="Endoribonuclease YicC-like C-terminal" evidence="7">
    <location>
        <begin position="171"/>
        <end position="290"/>
    </location>
</feature>
<gene>
    <name evidence="8" type="ORF">CMV30_14380</name>
</gene>
<dbReference type="EMBL" id="CP023344">
    <property type="protein sequence ID" value="ATC65050.1"/>
    <property type="molecule type" value="Genomic_DNA"/>
</dbReference>
<dbReference type="PANTHER" id="PTHR30636:SF3">
    <property type="entry name" value="UPF0701 PROTEIN YICC"/>
    <property type="match status" value="1"/>
</dbReference>
<evidence type="ECO:0000256" key="3">
    <source>
        <dbReference type="ARBA" id="ARBA00022759"/>
    </source>
</evidence>
<keyword evidence="4" id="KW-0378">Hydrolase</keyword>
<evidence type="ECO:0000259" key="6">
    <source>
        <dbReference type="Pfam" id="PF03755"/>
    </source>
</evidence>
<proteinExistence type="inferred from homology"/>
<sequence>MKSMTGFGRATAALGNYTLTVQVNSVNRKTLDLQVSLPNEWEALEAPVGELVRKYALRGKIHVKFEVTGSEAAQAATWDEAVVAANLDKLAAFAAKRGVTFAPSADLLWNVANAQRKSSQLPPVEEAQVVALATTEEALKAFSAMRAKEGAALMTDFQARLAILRVQVAIVAERAPQVAPTYRELLLKRLREAGLELKVDDERVLKEVALFADRSDVTEELTRLKSHLEQFTTLLKSDGEIGRKSEFILQEIGREVNTTGAKANDLTISKAVIELKNELERIREQIANVE</sequence>
<dbReference type="InterPro" id="IPR013527">
    <property type="entry name" value="YicC-like_N"/>
</dbReference>
<evidence type="ECO:0000256" key="1">
    <source>
        <dbReference type="ARBA" id="ARBA00001968"/>
    </source>
</evidence>
<organism evidence="8 9">
    <name type="scientific">Nibricoccus aquaticus</name>
    <dbReference type="NCBI Taxonomy" id="2576891"/>
    <lineage>
        <taxon>Bacteria</taxon>
        <taxon>Pseudomonadati</taxon>
        <taxon>Verrucomicrobiota</taxon>
        <taxon>Opitutia</taxon>
        <taxon>Opitutales</taxon>
        <taxon>Opitutaceae</taxon>
        <taxon>Nibricoccus</taxon>
    </lineage>
</organism>